<evidence type="ECO:0000313" key="3">
    <source>
        <dbReference type="EMBL" id="KGN85888.1"/>
    </source>
</evidence>
<keyword evidence="1" id="KW-0175">Coiled coil</keyword>
<dbReference type="OrthoDB" id="5422202at2"/>
<feature type="region of interest" description="Disordered" evidence="2">
    <location>
        <begin position="1"/>
        <end position="58"/>
    </location>
</feature>
<protein>
    <recommendedName>
        <fullName evidence="5">DUF349 domain-containing protein</fullName>
    </recommendedName>
</protein>
<accession>A0A0A2F4I2</accession>
<dbReference type="Proteomes" id="UP000030130">
    <property type="component" value="Unassembled WGS sequence"/>
</dbReference>
<evidence type="ECO:0000313" key="4">
    <source>
        <dbReference type="Proteomes" id="UP000030130"/>
    </source>
</evidence>
<feature type="compositionally biased region" description="Basic and acidic residues" evidence="2">
    <location>
        <begin position="44"/>
        <end position="53"/>
    </location>
</feature>
<gene>
    <name evidence="3" type="ORF">HR08_05040</name>
</gene>
<dbReference type="RefSeq" id="WP_039420863.1">
    <property type="nucleotide sequence ID" value="NZ_JRAI01000046.1"/>
</dbReference>
<dbReference type="InterPro" id="IPR007139">
    <property type="entry name" value="DUF349"/>
</dbReference>
<proteinExistence type="predicted"/>
<dbReference type="AlphaFoldDB" id="A0A0A2F4I2"/>
<dbReference type="EMBL" id="JRAI01000046">
    <property type="protein sequence ID" value="KGN85888.1"/>
    <property type="molecule type" value="Genomic_DNA"/>
</dbReference>
<feature type="coiled-coil region" evidence="1">
    <location>
        <begin position="527"/>
        <end position="625"/>
    </location>
</feature>
<reference evidence="3 4" key="1">
    <citation type="submission" date="2014-08" db="EMBL/GenBank/DDBJ databases">
        <title>Porphyromonas gulae strain:COT-052_OH1451 Genome sequencing.</title>
        <authorList>
            <person name="Wallis C."/>
            <person name="Deusch O."/>
            <person name="O'Flynn C."/>
            <person name="Davis I."/>
            <person name="Jospin G."/>
            <person name="Darling A.E."/>
            <person name="Coil D.A."/>
            <person name="Alexiev A."/>
            <person name="Horsfall A."/>
            <person name="Kirkwood N."/>
            <person name="Harris S."/>
            <person name="Eisen J.A."/>
        </authorList>
    </citation>
    <scope>NUCLEOTIDE SEQUENCE [LARGE SCALE GENOMIC DNA]</scope>
    <source>
        <strain evidence="4">COT-052 OH1451</strain>
    </source>
</reference>
<evidence type="ECO:0000256" key="1">
    <source>
        <dbReference type="SAM" id="Coils"/>
    </source>
</evidence>
<dbReference type="Pfam" id="PF03993">
    <property type="entry name" value="DUF349"/>
    <property type="match status" value="5"/>
</dbReference>
<organism evidence="3 4">
    <name type="scientific">Porphyromonas gulae</name>
    <dbReference type="NCBI Taxonomy" id="111105"/>
    <lineage>
        <taxon>Bacteria</taxon>
        <taxon>Pseudomonadati</taxon>
        <taxon>Bacteroidota</taxon>
        <taxon>Bacteroidia</taxon>
        <taxon>Bacteroidales</taxon>
        <taxon>Porphyromonadaceae</taxon>
        <taxon>Porphyromonas</taxon>
    </lineage>
</organism>
<dbReference type="STRING" id="111105.HR09_08700"/>
<sequence length="626" mass="72824">MENPTNPLTDSMAQPESEELKPTTTDRLPEVQSLEVADPTPLENESKSAEESKTSVNARLADMTELELLDSLATLLQGEELPRRQEVEAYKSAFYKKKQARAGELADSTTSSMAEPDLNEERLKDLLQRFRELNQSRIESMQKERESNLAQKEALLQRLRDLLGSNEEFGKISPVFHEIRKSWKETGPVPEANATDITKEYNSLVEQFYDLKQINDEFRAYDFKKNLEAKEELIHQAEALTENADVIHSFRVLQELHHQWRELGPVARELREEVWARFKAASTTINKKYQEHFEKQKMREQENLAAKTLLCEEMEAIDTSGLNSLAKWDEQTKAVLEIQAKWKTIGYARRSDNEKIYERFRAACDDYFNKKTAFFKGKREELTNNYKKKLAMVEEAESLQESSDWKETSARLTELQKNWKSIGAVPHRYSDEIWKRFTTACDAFFKRKKAEQGDMRSEERENLKSKKAIIAELEALDSEEAGEGIIDRLNALAGRWNAIGFVPFREKDAINKTYRKLIDGLYDKLNIERSNRRLEGYNASLEQLEGGGKGQLYDERDRMTRILDRMRNELQTYTNNLGFLSISSKSGNSLMREMERKKEKLEEDIRLMIEKIKLIDKKMEELNAKE</sequence>
<comment type="caution">
    <text evidence="3">The sequence shown here is derived from an EMBL/GenBank/DDBJ whole genome shotgun (WGS) entry which is preliminary data.</text>
</comment>
<dbReference type="eggNOG" id="COG5107">
    <property type="taxonomic scope" value="Bacteria"/>
</dbReference>
<name>A0A0A2F4I2_9PORP</name>
<feature type="compositionally biased region" description="Polar residues" evidence="2">
    <location>
        <begin position="1"/>
        <end position="14"/>
    </location>
</feature>
<evidence type="ECO:0008006" key="5">
    <source>
        <dbReference type="Google" id="ProtNLM"/>
    </source>
</evidence>
<evidence type="ECO:0000256" key="2">
    <source>
        <dbReference type="SAM" id="MobiDB-lite"/>
    </source>
</evidence>